<evidence type="ECO:0000313" key="1">
    <source>
        <dbReference type="EMBL" id="GLL10481.1"/>
    </source>
</evidence>
<proteinExistence type="predicted"/>
<evidence type="ECO:0008006" key="3">
    <source>
        <dbReference type="Google" id="ProtNLM"/>
    </source>
</evidence>
<dbReference type="SUPFAM" id="SSF52540">
    <property type="entry name" value="P-loop containing nucleoside triphosphate hydrolases"/>
    <property type="match status" value="1"/>
</dbReference>
<sequence>MTVVSMLSFKGSPGVTTTVVGLAASWPRPAVAVDLDPQGGDMLVGLGGGRVSAAGGILDVLAEARLGNLRGPLGRHVLRPAKHGPLILAGFGSPQAAAAVNWPRTAEQLGSFDGADLLVDCGRLNPTHPMTAVLAYSAAILIVTRSHLAAVRHVARAVPLLPRTMASPRLVVVGPDRPYSADEISRACGLPLAAVLPNDPGGARHWTDGAEPGPRFHRGKLQQAMLLTASRLAAADHAGRSA</sequence>
<reference evidence="1" key="1">
    <citation type="journal article" date="2014" name="Int. J. Syst. Evol. Microbiol.">
        <title>Complete genome sequence of Corynebacterium casei LMG S-19264T (=DSM 44701T), isolated from a smear-ripened cheese.</title>
        <authorList>
            <consortium name="US DOE Joint Genome Institute (JGI-PGF)"/>
            <person name="Walter F."/>
            <person name="Albersmeier A."/>
            <person name="Kalinowski J."/>
            <person name="Ruckert C."/>
        </authorList>
    </citation>
    <scope>NUCLEOTIDE SEQUENCE</scope>
    <source>
        <strain evidence="1">VKM Ac-1069</strain>
    </source>
</reference>
<accession>A0A9W6NVF7</accession>
<organism evidence="1 2">
    <name type="scientific">Pseudonocardia halophobica</name>
    <dbReference type="NCBI Taxonomy" id="29401"/>
    <lineage>
        <taxon>Bacteria</taxon>
        <taxon>Bacillati</taxon>
        <taxon>Actinomycetota</taxon>
        <taxon>Actinomycetes</taxon>
        <taxon>Pseudonocardiales</taxon>
        <taxon>Pseudonocardiaceae</taxon>
        <taxon>Pseudonocardia</taxon>
    </lineage>
</organism>
<gene>
    <name evidence="1" type="ORF">GCM10017577_16210</name>
</gene>
<dbReference type="InterPro" id="IPR027417">
    <property type="entry name" value="P-loop_NTPase"/>
</dbReference>
<comment type="caution">
    <text evidence="1">The sequence shown here is derived from an EMBL/GenBank/DDBJ whole genome shotgun (WGS) entry which is preliminary data.</text>
</comment>
<dbReference type="AlphaFoldDB" id="A0A9W6NVF7"/>
<dbReference type="EMBL" id="BSFQ01000005">
    <property type="protein sequence ID" value="GLL10481.1"/>
    <property type="molecule type" value="Genomic_DNA"/>
</dbReference>
<keyword evidence="2" id="KW-1185">Reference proteome</keyword>
<protein>
    <recommendedName>
        <fullName evidence="3">MinD-like ATPase involved in chromosome partitioning or flagellar assembly</fullName>
    </recommendedName>
</protein>
<reference evidence="1" key="2">
    <citation type="submission" date="2023-01" db="EMBL/GenBank/DDBJ databases">
        <authorList>
            <person name="Sun Q."/>
            <person name="Evtushenko L."/>
        </authorList>
    </citation>
    <scope>NUCLEOTIDE SEQUENCE</scope>
    <source>
        <strain evidence="1">VKM Ac-1069</strain>
    </source>
</reference>
<dbReference type="RefSeq" id="WP_081923759.1">
    <property type="nucleotide sequence ID" value="NZ_BAAAUZ010000002.1"/>
</dbReference>
<dbReference type="Proteomes" id="UP001143463">
    <property type="component" value="Unassembled WGS sequence"/>
</dbReference>
<name>A0A9W6NVF7_9PSEU</name>
<evidence type="ECO:0000313" key="2">
    <source>
        <dbReference type="Proteomes" id="UP001143463"/>
    </source>
</evidence>
<dbReference type="Gene3D" id="3.40.50.300">
    <property type="entry name" value="P-loop containing nucleotide triphosphate hydrolases"/>
    <property type="match status" value="1"/>
</dbReference>